<sequence>MINSFETPRQLVSKERFYDDLLHNLVNHRSRKWESLVRLGTSCNGSHAYLHDIGGGLCEKNFRHFNRLGKYPV</sequence>
<dbReference type="GeneID" id="30147060"/>
<dbReference type="EMBL" id="KV454433">
    <property type="protein sequence ID" value="ODQ79098.1"/>
    <property type="molecule type" value="Genomic_DNA"/>
</dbReference>
<keyword evidence="2" id="KW-1185">Reference proteome</keyword>
<reference evidence="2" key="1">
    <citation type="submission" date="2016-05" db="EMBL/GenBank/DDBJ databases">
        <title>Comparative genomics of biotechnologically important yeasts.</title>
        <authorList>
            <consortium name="DOE Joint Genome Institute"/>
            <person name="Riley R."/>
            <person name="Haridas S."/>
            <person name="Wolfe K.H."/>
            <person name="Lopes M.R."/>
            <person name="Hittinger C.T."/>
            <person name="Goker M."/>
            <person name="Salamov A."/>
            <person name="Wisecaver J."/>
            <person name="Long T.M."/>
            <person name="Aerts A.L."/>
            <person name="Barry K."/>
            <person name="Choi C."/>
            <person name="Clum A."/>
            <person name="Coughlan A.Y."/>
            <person name="Deshpande S."/>
            <person name="Douglass A.P."/>
            <person name="Hanson S.J."/>
            <person name="Klenk H.-P."/>
            <person name="Labutti K."/>
            <person name="Lapidus A."/>
            <person name="Lindquist E."/>
            <person name="Lipzen A."/>
            <person name="Meier-Kolthoff J.P."/>
            <person name="Ohm R.A."/>
            <person name="Otillar R.P."/>
            <person name="Pangilinan J."/>
            <person name="Peng Y."/>
            <person name="Rokas A."/>
            <person name="Rosa C.A."/>
            <person name="Scheuner C."/>
            <person name="Sibirny A.A."/>
            <person name="Slot J.C."/>
            <person name="Stielow J.B."/>
            <person name="Sun H."/>
            <person name="Kurtzman C.P."/>
            <person name="Blackwell M."/>
            <person name="Grigoriev I.V."/>
            <person name="Jeffries T.W."/>
        </authorList>
    </citation>
    <scope>NUCLEOTIDE SEQUENCE [LARGE SCALE GENOMIC DNA]</scope>
    <source>
        <strain evidence="2">NRRL Y-12698</strain>
    </source>
</reference>
<protein>
    <submittedName>
        <fullName evidence="1">Uncharacterized protein</fullName>
    </submittedName>
</protein>
<evidence type="ECO:0000313" key="2">
    <source>
        <dbReference type="Proteomes" id="UP000094336"/>
    </source>
</evidence>
<name>A0A1E3QN81_9ASCO</name>
<gene>
    <name evidence="1" type="ORF">BABINDRAFT_162163</name>
</gene>
<dbReference type="Proteomes" id="UP000094336">
    <property type="component" value="Unassembled WGS sequence"/>
</dbReference>
<organism evidence="1 2">
    <name type="scientific">Babjeviella inositovora NRRL Y-12698</name>
    <dbReference type="NCBI Taxonomy" id="984486"/>
    <lineage>
        <taxon>Eukaryota</taxon>
        <taxon>Fungi</taxon>
        <taxon>Dikarya</taxon>
        <taxon>Ascomycota</taxon>
        <taxon>Saccharomycotina</taxon>
        <taxon>Pichiomycetes</taxon>
        <taxon>Serinales incertae sedis</taxon>
        <taxon>Babjeviella</taxon>
    </lineage>
</organism>
<accession>A0A1E3QN81</accession>
<dbReference type="RefSeq" id="XP_018984426.1">
    <property type="nucleotide sequence ID" value="XM_019129207.1"/>
</dbReference>
<dbReference type="AlphaFoldDB" id="A0A1E3QN81"/>
<evidence type="ECO:0000313" key="1">
    <source>
        <dbReference type="EMBL" id="ODQ79098.1"/>
    </source>
</evidence>
<proteinExistence type="predicted"/>